<evidence type="ECO:0000313" key="2">
    <source>
        <dbReference type="EMBL" id="QBJ93567.1"/>
    </source>
</evidence>
<dbReference type="GeneID" id="300102559"/>
<accession>A0A4P6U2S5</accession>
<dbReference type="AlphaFoldDB" id="A0A4P6U2S5"/>
<evidence type="ECO:0000259" key="1">
    <source>
        <dbReference type="Pfam" id="PF18299"/>
    </source>
</evidence>
<dbReference type="KEGG" id="sseo:D0Z67_27020"/>
<sequence>MIVTKQGFLALAPQCTTTSELLSAAARRRGMDVEILGGAAPERRGAHYYGGPAFAARVAEGLEVALLEPSDDWLTTLPYAYTGRRIAMSTLDEARRLSRPAFVKPPREKSFPAAVYPTGADLPPGPDAAVLISDVVTWAAEFRLYILDGEIRTGSQYTTYGHLHAEPLEGHRHEPAVREFAADLLSTCGDTLPSAVVLDIGLLTPDHDTEWAVVEPNMPWFSNCYAAGPDRALDVVLRSAGPRSALAERDRRFCRHLGDAHLAG</sequence>
<dbReference type="EMBL" id="CP032229">
    <property type="protein sequence ID" value="QBJ93567.1"/>
    <property type="molecule type" value="Genomic_DNA"/>
</dbReference>
<name>A0A4P6U2S5_STRSO</name>
<dbReference type="RefSeq" id="WP_031183305.1">
    <property type="nucleotide sequence ID" value="NZ_CP032229.1"/>
</dbReference>
<organism evidence="2 3">
    <name type="scientific">Streptomyces seoulensis</name>
    <dbReference type="NCBI Taxonomy" id="73044"/>
    <lineage>
        <taxon>Bacteria</taxon>
        <taxon>Bacillati</taxon>
        <taxon>Actinomycetota</taxon>
        <taxon>Actinomycetes</taxon>
        <taxon>Kitasatosporales</taxon>
        <taxon>Streptomycetaceae</taxon>
        <taxon>Streptomyces</taxon>
    </lineage>
</organism>
<dbReference type="STRING" id="73044.GCA_000725795_05215"/>
<dbReference type="Proteomes" id="UP000292547">
    <property type="component" value="Chromosome"/>
</dbReference>
<reference evidence="2 3" key="1">
    <citation type="submission" date="2018-08" db="EMBL/GenBank/DDBJ databases">
        <title>The complete genome sequence of Streptomyces seoulensis, a pioneer strain for nickel superoxide dismutase discovery.</title>
        <authorList>
            <person name="Shin J."/>
            <person name="Lee J.-S."/>
            <person name="Lee E.-J."/>
            <person name="Youn H.-D."/>
        </authorList>
    </citation>
    <scope>NUCLEOTIDE SEQUENCE [LARGE SCALE GENOMIC DNA]</scope>
    <source>
        <strain evidence="2 3">KCTC 9819</strain>
    </source>
</reference>
<dbReference type="Pfam" id="PF18299">
    <property type="entry name" value="R2K_2"/>
    <property type="match status" value="1"/>
</dbReference>
<evidence type="ECO:0000313" key="3">
    <source>
        <dbReference type="Proteomes" id="UP000292547"/>
    </source>
</evidence>
<keyword evidence="3" id="KW-1185">Reference proteome</keyword>
<gene>
    <name evidence="2" type="ORF">D0Z67_27020</name>
</gene>
<feature type="domain" description="ATP-grasp" evidence="1">
    <location>
        <begin position="81"/>
        <end position="234"/>
    </location>
</feature>
<proteinExistence type="predicted"/>
<dbReference type="InterPro" id="IPR041261">
    <property type="entry name" value="R2K_2"/>
</dbReference>
<protein>
    <submittedName>
        <fullName evidence="2">DUF4343 domain-containing protein</fullName>
    </submittedName>
</protein>
<dbReference type="OrthoDB" id="654524at2"/>